<name>A0A1I2TNE2_9GAMM</name>
<dbReference type="InterPro" id="IPR007314">
    <property type="entry name" value="Cofac_haem-bd_dom"/>
</dbReference>
<dbReference type="SUPFAM" id="SSF159501">
    <property type="entry name" value="EreA/ChaN-like"/>
    <property type="match status" value="1"/>
</dbReference>
<dbReference type="RefSeq" id="WP_090728825.1">
    <property type="nucleotide sequence ID" value="NZ_FOOU01000010.1"/>
</dbReference>
<dbReference type="CDD" id="cd14727">
    <property type="entry name" value="ChanN-like"/>
    <property type="match status" value="1"/>
</dbReference>
<evidence type="ECO:0000259" key="1">
    <source>
        <dbReference type="Pfam" id="PF04187"/>
    </source>
</evidence>
<evidence type="ECO:0000313" key="2">
    <source>
        <dbReference type="EMBL" id="SFG65669.1"/>
    </source>
</evidence>
<proteinExistence type="predicted"/>
<dbReference type="AlphaFoldDB" id="A0A1I2TNE2"/>
<dbReference type="STRING" id="1045558.SAMN05216175_110117"/>
<reference evidence="3" key="1">
    <citation type="submission" date="2016-10" db="EMBL/GenBank/DDBJ databases">
        <authorList>
            <person name="Varghese N."/>
            <person name="Submissions S."/>
        </authorList>
    </citation>
    <scope>NUCLEOTIDE SEQUENCE [LARGE SCALE GENOMIC DNA]</scope>
    <source>
        <strain evidence="3">CGMCC 1.10971</strain>
    </source>
</reference>
<accession>A0A1I2TNE2</accession>
<feature type="domain" description="Haem-binding uptake Tiki superfamily ChaN" evidence="1">
    <location>
        <begin position="92"/>
        <end position="295"/>
    </location>
</feature>
<dbReference type="PIRSF" id="PIRSF020419">
    <property type="entry name" value="Fe_uptake_reg_CjrA_prd"/>
    <property type="match status" value="1"/>
</dbReference>
<gene>
    <name evidence="2" type="ORF">SAMN05216175_110117</name>
</gene>
<organism evidence="2 3">
    <name type="scientific">Neptunomonas qingdaonensis</name>
    <dbReference type="NCBI Taxonomy" id="1045558"/>
    <lineage>
        <taxon>Bacteria</taxon>
        <taxon>Pseudomonadati</taxon>
        <taxon>Pseudomonadota</taxon>
        <taxon>Gammaproteobacteria</taxon>
        <taxon>Oceanospirillales</taxon>
        <taxon>Oceanospirillaceae</taxon>
        <taxon>Neptunomonas</taxon>
    </lineage>
</organism>
<dbReference type="OrthoDB" id="9795827at2"/>
<dbReference type="EMBL" id="FOOU01000010">
    <property type="protein sequence ID" value="SFG65669.1"/>
    <property type="molecule type" value="Genomic_DNA"/>
</dbReference>
<protein>
    <submittedName>
        <fullName evidence="2">Uncharacterized iron-regulated protein</fullName>
    </submittedName>
</protein>
<evidence type="ECO:0000313" key="3">
    <source>
        <dbReference type="Proteomes" id="UP000198623"/>
    </source>
</evidence>
<dbReference type="Pfam" id="PF04187">
    <property type="entry name" value="Cofac_haem_bdg"/>
    <property type="match status" value="1"/>
</dbReference>
<dbReference type="Proteomes" id="UP000198623">
    <property type="component" value="Unassembled WGS sequence"/>
</dbReference>
<dbReference type="Gene3D" id="3.40.50.11550">
    <property type="match status" value="2"/>
</dbReference>
<sequence>MSYYQANMIEMLNTMPWLYKAVRATALRTRRFIPIIRRLTIKPLITGLLILLLPAYANASHHWLAPLLQNHPLVGKIYSLEQQSFVSEAELFSRLQKTPYVLIGEKHDNADHHRLEEKILIALGSEAPAHIVFEMLTDEQQLLVDTLHPNDTLQQMYQKLQWNGEGWPWKDYGPLINTAVQQGASITAGNISSALLKKIYRQGSSATELATPRFNSMLSIPQLVREKILDQVYQSHCETMPKEQLTPMLNIQLARDASMAHAMISDAQTVETQRPTILIAGSFHTQKNIGVPLHISQLTRQPIKTLLLAEVSETHENPSEYATTLETDYIWFTPKQLDIDYCAGLRSNHKT</sequence>
<keyword evidence="3" id="KW-1185">Reference proteome</keyword>
<dbReference type="InterPro" id="IPR016773">
    <property type="entry name" value="Fe3_uptake_reg_CjrA_prd"/>
</dbReference>